<accession>A0A7K3TD92</accession>
<dbReference type="PANTHER" id="PTHR43384">
    <property type="entry name" value="SEPTUM SITE-DETERMINING PROTEIN MIND HOMOLOG, CHLOROPLASTIC-RELATED"/>
    <property type="match status" value="1"/>
</dbReference>
<evidence type="ECO:0000313" key="5">
    <source>
        <dbReference type="Proteomes" id="UP000469943"/>
    </source>
</evidence>
<dbReference type="GO" id="GO:0016887">
    <property type="term" value="F:ATP hydrolysis activity"/>
    <property type="evidence" value="ECO:0007669"/>
    <property type="project" value="TreeGrafter"/>
</dbReference>
<sequence length="383" mass="40618">MIPRAIRPQSMWITRRPVDNLATFRPHHSFRQRPSITLRLNRSMNITYHTDRTSSQQTAPPQSPARQSSLTWQQSQSSPSIRSSQRQSAYLPVVQPQRAPIQPAHPQQPMPTTCGNIITCTSPSGGVGLSVVAAMLARALHARHESVALIDADFVGGGLDVLLGMENDPGTRFETIDAPLGRVEGDALNHELPSWDGVRLLAFDSWNGPPPDWWQAQATIRALADANHVAIVDAGRGAIVAEVDELACNAHLVVVELSVLGLARARTHLDALRHRRDDVGAAGGGIGSGAGGGAVAGADGRADVLVVGAWPRGAERRRGAVSPDEAADYLGCDVAGPLADDPKLRTDVLTGLGIQSVGSTNRRAVDAMVRWADGLLGGAPCDP</sequence>
<dbReference type="SUPFAM" id="SSF52540">
    <property type="entry name" value="P-loop containing nucleoside triphosphate hydrolases"/>
    <property type="match status" value="1"/>
</dbReference>
<keyword evidence="2" id="KW-0067">ATP-binding</keyword>
<evidence type="ECO:0000313" key="4">
    <source>
        <dbReference type="EMBL" id="NEG72548.1"/>
    </source>
</evidence>
<dbReference type="Proteomes" id="UP000469943">
    <property type="component" value="Unassembled WGS sequence"/>
</dbReference>
<dbReference type="PANTHER" id="PTHR43384:SF6">
    <property type="entry name" value="SEPTUM SITE-DETERMINING PROTEIN MIND HOMOLOG, CHLOROPLASTIC"/>
    <property type="match status" value="1"/>
</dbReference>
<evidence type="ECO:0000256" key="3">
    <source>
        <dbReference type="SAM" id="MobiDB-lite"/>
    </source>
</evidence>
<evidence type="ECO:0000256" key="2">
    <source>
        <dbReference type="ARBA" id="ARBA00022840"/>
    </source>
</evidence>
<dbReference type="Gene3D" id="3.40.50.300">
    <property type="entry name" value="P-loop containing nucleotide triphosphate hydrolases"/>
    <property type="match status" value="1"/>
</dbReference>
<feature type="region of interest" description="Disordered" evidence="3">
    <location>
        <begin position="50"/>
        <end position="89"/>
    </location>
</feature>
<organism evidence="4 5">
    <name type="scientific">Bifidobacterium ramosum</name>
    <dbReference type="NCBI Taxonomy" id="1798158"/>
    <lineage>
        <taxon>Bacteria</taxon>
        <taxon>Bacillati</taxon>
        <taxon>Actinomycetota</taxon>
        <taxon>Actinomycetes</taxon>
        <taxon>Bifidobacteriales</taxon>
        <taxon>Bifidobacteriaceae</taxon>
        <taxon>Bifidobacterium</taxon>
    </lineage>
</organism>
<dbReference type="GO" id="GO:0005524">
    <property type="term" value="F:ATP binding"/>
    <property type="evidence" value="ECO:0007669"/>
    <property type="project" value="UniProtKB-KW"/>
</dbReference>
<keyword evidence="1" id="KW-0547">Nucleotide-binding</keyword>
<dbReference type="InterPro" id="IPR027417">
    <property type="entry name" value="P-loop_NTPase"/>
</dbReference>
<dbReference type="GO" id="GO:0005829">
    <property type="term" value="C:cytosol"/>
    <property type="evidence" value="ECO:0007669"/>
    <property type="project" value="TreeGrafter"/>
</dbReference>
<evidence type="ECO:0000256" key="1">
    <source>
        <dbReference type="ARBA" id="ARBA00022741"/>
    </source>
</evidence>
<dbReference type="InterPro" id="IPR033756">
    <property type="entry name" value="YlxH/NBP35"/>
</dbReference>
<dbReference type="GO" id="GO:0009898">
    <property type="term" value="C:cytoplasmic side of plasma membrane"/>
    <property type="evidence" value="ECO:0007669"/>
    <property type="project" value="TreeGrafter"/>
</dbReference>
<protein>
    <submittedName>
        <fullName evidence="4">P-loop NTPase</fullName>
    </submittedName>
</protein>
<comment type="caution">
    <text evidence="4">The sequence shown here is derived from an EMBL/GenBank/DDBJ whole genome shotgun (WGS) entry which is preliminary data.</text>
</comment>
<dbReference type="OrthoDB" id="3252838at2"/>
<dbReference type="InterPro" id="IPR050625">
    <property type="entry name" value="ParA/MinD_ATPase"/>
</dbReference>
<feature type="compositionally biased region" description="Low complexity" evidence="3">
    <location>
        <begin position="67"/>
        <end position="88"/>
    </location>
</feature>
<gene>
    <name evidence="4" type="ORF">GFD24_10100</name>
</gene>
<dbReference type="AlphaFoldDB" id="A0A7K3TD92"/>
<dbReference type="GO" id="GO:0051782">
    <property type="term" value="P:negative regulation of cell division"/>
    <property type="evidence" value="ECO:0007669"/>
    <property type="project" value="TreeGrafter"/>
</dbReference>
<name>A0A7K3TD92_9BIFI</name>
<feature type="compositionally biased region" description="Polar residues" evidence="3">
    <location>
        <begin position="50"/>
        <end position="66"/>
    </location>
</feature>
<dbReference type="Pfam" id="PF10609">
    <property type="entry name" value="ParA"/>
    <property type="match status" value="1"/>
</dbReference>
<reference evidence="4 5" key="1">
    <citation type="submission" date="2019-10" db="EMBL/GenBank/DDBJ databases">
        <title>Bifidobacterium from non-human primates.</title>
        <authorList>
            <person name="Modesto M."/>
        </authorList>
    </citation>
    <scope>NUCLEOTIDE SEQUENCE [LARGE SCALE GENOMIC DNA]</scope>
    <source>
        <strain evidence="4 5">TREM</strain>
    </source>
</reference>
<proteinExistence type="predicted"/>
<dbReference type="EMBL" id="WHZX01000010">
    <property type="protein sequence ID" value="NEG72548.1"/>
    <property type="molecule type" value="Genomic_DNA"/>
</dbReference>